<dbReference type="GO" id="GO:0005783">
    <property type="term" value="C:endoplasmic reticulum"/>
    <property type="evidence" value="ECO:0007669"/>
    <property type="project" value="TreeGrafter"/>
</dbReference>
<dbReference type="GO" id="GO:0045703">
    <property type="term" value="F:ketoreductase activity"/>
    <property type="evidence" value="ECO:0007669"/>
    <property type="project" value="TreeGrafter"/>
</dbReference>
<dbReference type="SUPFAM" id="SSF51735">
    <property type="entry name" value="NAD(P)-binding Rossmann-fold domains"/>
    <property type="match status" value="1"/>
</dbReference>
<dbReference type="Proteomes" id="UP001189122">
    <property type="component" value="Unassembled WGS sequence"/>
</dbReference>
<comment type="similarity">
    <text evidence="1">Belongs to the short-chain dehydrogenases/reductases (SDR) family.</text>
</comment>
<proteinExistence type="inferred from homology"/>
<dbReference type="PANTHER" id="PTHR43899">
    <property type="entry name" value="RH59310P"/>
    <property type="match status" value="1"/>
</dbReference>
<sequence>MGLSLLETLASQPQWVLLCSSAATFTVLRFSFFLLQWLYTYSVRPAKNLLDYGRWAVLARRGLNLVLVGRNPQQLSQVAAAIKAEVRTADLRTAVVDLAGDLRKGIGRLESVIRDTDVGILVNNAGIINVRPLYLHEMDDEMLGSILRAVLPGRYISKIMQIIYLEQILYKQYQNYKQRTSPPLHPRPRPLSRPHSFPFLFLTHRYTLKNNFESLSCLKFKELFVDLYYKRDVILVLIHML</sequence>
<evidence type="ECO:0000256" key="1">
    <source>
        <dbReference type="ARBA" id="ARBA00006484"/>
    </source>
</evidence>
<dbReference type="InterPro" id="IPR036291">
    <property type="entry name" value="NAD(P)-bd_dom_sf"/>
</dbReference>
<dbReference type="PANTHER" id="PTHR43899:SF13">
    <property type="entry name" value="RH59310P"/>
    <property type="match status" value="1"/>
</dbReference>
<dbReference type="EMBL" id="CACRZD030000011">
    <property type="protein sequence ID" value="CAA6668324.1"/>
    <property type="molecule type" value="Genomic_DNA"/>
</dbReference>
<dbReference type="AlphaFoldDB" id="A0A7I8JDU7"/>
<accession>A0A7I8JDU7</accession>
<keyword evidence="2" id="KW-0560">Oxidoreductase</keyword>
<organism evidence="3">
    <name type="scientific">Spirodela intermedia</name>
    <name type="common">Intermediate duckweed</name>
    <dbReference type="NCBI Taxonomy" id="51605"/>
    <lineage>
        <taxon>Eukaryota</taxon>
        <taxon>Viridiplantae</taxon>
        <taxon>Streptophyta</taxon>
        <taxon>Embryophyta</taxon>
        <taxon>Tracheophyta</taxon>
        <taxon>Spermatophyta</taxon>
        <taxon>Magnoliopsida</taxon>
        <taxon>Liliopsida</taxon>
        <taxon>Araceae</taxon>
        <taxon>Lemnoideae</taxon>
        <taxon>Spirodela</taxon>
    </lineage>
</organism>
<dbReference type="EMBL" id="LR743598">
    <property type="protein sequence ID" value="CAA2629078.1"/>
    <property type="molecule type" value="Genomic_DNA"/>
</dbReference>
<protein>
    <submittedName>
        <fullName evidence="3">Uncharacterized protein</fullName>
    </submittedName>
</protein>
<name>A0A7I8JDU7_SPIIN</name>
<evidence type="ECO:0000313" key="4">
    <source>
        <dbReference type="Proteomes" id="UP001189122"/>
    </source>
</evidence>
<dbReference type="Gene3D" id="3.40.50.720">
    <property type="entry name" value="NAD(P)-binding Rossmann-like Domain"/>
    <property type="match status" value="1"/>
</dbReference>
<dbReference type="InterPro" id="IPR051019">
    <property type="entry name" value="VLCFA-Steroid_DH"/>
</dbReference>
<gene>
    <name evidence="3" type="ORF">SI7747_11014718</name>
</gene>
<reference evidence="3 4" key="1">
    <citation type="submission" date="2019-12" db="EMBL/GenBank/DDBJ databases">
        <authorList>
            <person name="Scholz U."/>
            <person name="Mascher M."/>
            <person name="Fiebig A."/>
        </authorList>
    </citation>
    <scope>NUCLEOTIDE SEQUENCE</scope>
</reference>
<evidence type="ECO:0000256" key="2">
    <source>
        <dbReference type="ARBA" id="ARBA00023002"/>
    </source>
</evidence>
<keyword evidence="4" id="KW-1185">Reference proteome</keyword>
<evidence type="ECO:0000313" key="3">
    <source>
        <dbReference type="EMBL" id="CAA2629078.1"/>
    </source>
</evidence>